<feature type="transmembrane region" description="Helical" evidence="11">
    <location>
        <begin position="308"/>
        <end position="326"/>
    </location>
</feature>
<dbReference type="Proteomes" id="UP000053797">
    <property type="component" value="Unassembled WGS sequence"/>
</dbReference>
<dbReference type="GO" id="GO:0006935">
    <property type="term" value="P:chemotaxis"/>
    <property type="evidence" value="ECO:0007669"/>
    <property type="project" value="UniProtKB-KW"/>
</dbReference>
<gene>
    <name evidence="14" type="ORF">AS033_01410</name>
</gene>
<feature type="domain" description="Methyl-accepting transducer" evidence="12">
    <location>
        <begin position="400"/>
        <end position="658"/>
    </location>
</feature>
<dbReference type="Gene3D" id="6.10.340.10">
    <property type="match status" value="1"/>
</dbReference>
<evidence type="ECO:0000256" key="4">
    <source>
        <dbReference type="ARBA" id="ARBA00022692"/>
    </source>
</evidence>
<evidence type="ECO:0000256" key="5">
    <source>
        <dbReference type="ARBA" id="ARBA00022989"/>
    </source>
</evidence>
<evidence type="ECO:0000256" key="2">
    <source>
        <dbReference type="ARBA" id="ARBA00022475"/>
    </source>
</evidence>
<dbReference type="SMART" id="SM00304">
    <property type="entry name" value="HAMP"/>
    <property type="match status" value="1"/>
</dbReference>
<comment type="subcellular location">
    <subcellularLocation>
        <location evidence="1">Cell membrane</location>
        <topology evidence="1">Multi-pass membrane protein</topology>
    </subcellularLocation>
</comment>
<protein>
    <submittedName>
        <fullName evidence="14">Chemotaxis protein</fullName>
    </submittedName>
</protein>
<dbReference type="InterPro" id="IPR003660">
    <property type="entry name" value="HAMP_dom"/>
</dbReference>
<keyword evidence="3" id="KW-0145">Chemotaxis</keyword>
<dbReference type="PROSITE" id="PS50885">
    <property type="entry name" value="HAMP"/>
    <property type="match status" value="1"/>
</dbReference>
<dbReference type="GO" id="GO:0005886">
    <property type="term" value="C:plasma membrane"/>
    <property type="evidence" value="ECO:0007669"/>
    <property type="project" value="UniProtKB-SubCell"/>
</dbReference>
<evidence type="ECO:0000256" key="9">
    <source>
        <dbReference type="PROSITE-ProRule" id="PRU00284"/>
    </source>
</evidence>
<keyword evidence="4 11" id="KW-0812">Transmembrane</keyword>
<evidence type="ECO:0000256" key="8">
    <source>
        <dbReference type="ARBA" id="ARBA00029447"/>
    </source>
</evidence>
<evidence type="ECO:0000259" key="12">
    <source>
        <dbReference type="PROSITE" id="PS50111"/>
    </source>
</evidence>
<proteinExistence type="inferred from homology"/>
<evidence type="ECO:0000313" key="14">
    <source>
        <dbReference type="EMBL" id="KSU50057.1"/>
    </source>
</evidence>
<evidence type="ECO:0000256" key="6">
    <source>
        <dbReference type="ARBA" id="ARBA00023136"/>
    </source>
</evidence>
<dbReference type="OrthoDB" id="243053at2"/>
<evidence type="ECO:0000256" key="10">
    <source>
        <dbReference type="SAM" id="MobiDB-lite"/>
    </source>
</evidence>
<dbReference type="EMBL" id="LNQL01000001">
    <property type="protein sequence ID" value="KSU50057.1"/>
    <property type="molecule type" value="Genomic_DNA"/>
</dbReference>
<dbReference type="CDD" id="cd12912">
    <property type="entry name" value="PDC2_MCP_like"/>
    <property type="match status" value="1"/>
</dbReference>
<dbReference type="InterPro" id="IPR004089">
    <property type="entry name" value="MCPsignal_dom"/>
</dbReference>
<dbReference type="InterPro" id="IPR033479">
    <property type="entry name" value="dCache_1"/>
</dbReference>
<dbReference type="SMART" id="SM00283">
    <property type="entry name" value="MA"/>
    <property type="match status" value="1"/>
</dbReference>
<dbReference type="CDD" id="cd11386">
    <property type="entry name" value="MCP_signal"/>
    <property type="match status" value="1"/>
</dbReference>
<dbReference type="PANTHER" id="PTHR32089:SF112">
    <property type="entry name" value="LYSOZYME-LIKE PROTEIN-RELATED"/>
    <property type="match status" value="1"/>
</dbReference>
<evidence type="ECO:0000256" key="3">
    <source>
        <dbReference type="ARBA" id="ARBA00022500"/>
    </source>
</evidence>
<comment type="caution">
    <text evidence="14">The sequence shown here is derived from an EMBL/GenBank/DDBJ whole genome shotgun (WGS) entry which is preliminary data.</text>
</comment>
<dbReference type="PRINTS" id="PR00260">
    <property type="entry name" value="CHEMTRNSDUCR"/>
</dbReference>
<dbReference type="Pfam" id="PF00672">
    <property type="entry name" value="HAMP"/>
    <property type="match status" value="1"/>
</dbReference>
<dbReference type="AlphaFoldDB" id="A0A0V8GIH5"/>
<organism evidence="14 15">
    <name type="scientific">Exiguobacterium indicum</name>
    <dbReference type="NCBI Taxonomy" id="296995"/>
    <lineage>
        <taxon>Bacteria</taxon>
        <taxon>Bacillati</taxon>
        <taxon>Bacillota</taxon>
        <taxon>Bacilli</taxon>
        <taxon>Bacillales</taxon>
        <taxon>Bacillales Family XII. Incertae Sedis</taxon>
        <taxon>Exiguobacterium</taxon>
    </lineage>
</organism>
<reference evidence="14 15" key="1">
    <citation type="journal article" date="2015" name="Int. J. Syst. Evol. Microbiol.">
        <title>Exiguobacterium enclense sp. nov., isolated from sediment.</title>
        <authorList>
            <person name="Dastager S.G."/>
            <person name="Mawlankar R."/>
            <person name="Sonalkar V.V."/>
            <person name="Thorat M.N."/>
            <person name="Mual P."/>
            <person name="Verma A."/>
            <person name="Krishnamurthi S."/>
            <person name="Tang S.K."/>
            <person name="Li W.J."/>
        </authorList>
    </citation>
    <scope>NUCLEOTIDE SEQUENCE [LARGE SCALE GENOMIC DNA]</scope>
    <source>
        <strain evidence="14 15">NIO-1109</strain>
    </source>
</reference>
<keyword evidence="5 11" id="KW-1133">Transmembrane helix</keyword>
<dbReference type="SUPFAM" id="SSF58104">
    <property type="entry name" value="Methyl-accepting chemotaxis protein (MCP) signaling domain"/>
    <property type="match status" value="1"/>
</dbReference>
<evidence type="ECO:0000259" key="13">
    <source>
        <dbReference type="PROSITE" id="PS50885"/>
    </source>
</evidence>
<feature type="region of interest" description="Disordered" evidence="10">
    <location>
        <begin position="691"/>
        <end position="757"/>
    </location>
</feature>
<evidence type="ECO:0000256" key="11">
    <source>
        <dbReference type="SAM" id="Phobius"/>
    </source>
</evidence>
<keyword evidence="6 11" id="KW-0472">Membrane</keyword>
<dbReference type="GO" id="GO:0007165">
    <property type="term" value="P:signal transduction"/>
    <property type="evidence" value="ECO:0007669"/>
    <property type="project" value="UniProtKB-KW"/>
</dbReference>
<dbReference type="InterPro" id="IPR004090">
    <property type="entry name" value="Chemotax_Me-accpt_rcpt"/>
</dbReference>
<evidence type="ECO:0000256" key="7">
    <source>
        <dbReference type="ARBA" id="ARBA00023224"/>
    </source>
</evidence>
<dbReference type="RefSeq" id="WP_058264633.1">
    <property type="nucleotide sequence ID" value="NZ_FMYN01000001.1"/>
</dbReference>
<name>A0A0V8GIH5_9BACL</name>
<keyword evidence="2" id="KW-1003">Cell membrane</keyword>
<comment type="similarity">
    <text evidence="8">Belongs to the methyl-accepting chemotaxis (MCP) protein family.</text>
</comment>
<dbReference type="Pfam" id="PF02743">
    <property type="entry name" value="dCache_1"/>
    <property type="match status" value="1"/>
</dbReference>
<dbReference type="PROSITE" id="PS50111">
    <property type="entry name" value="CHEMOTAXIS_TRANSDUC_2"/>
    <property type="match status" value="1"/>
</dbReference>
<accession>A0A0V8GIH5</accession>
<feature type="domain" description="HAMP" evidence="13">
    <location>
        <begin position="327"/>
        <end position="381"/>
    </location>
</feature>
<keyword evidence="7 9" id="KW-0807">Transducer</keyword>
<evidence type="ECO:0000313" key="15">
    <source>
        <dbReference type="Proteomes" id="UP000053797"/>
    </source>
</evidence>
<dbReference type="CDD" id="cd06225">
    <property type="entry name" value="HAMP"/>
    <property type="match status" value="1"/>
</dbReference>
<dbReference type="GO" id="GO:0004888">
    <property type="term" value="F:transmembrane signaling receptor activity"/>
    <property type="evidence" value="ECO:0007669"/>
    <property type="project" value="InterPro"/>
</dbReference>
<sequence>MRLPITRRLFIGLILLPALTLGVSTWFSYDQTSRTVDQLVDSTSQTALKQLEQSFSRIIDDTKKDTTLLAGLPSNREDGTLPNYIDTTKQPDASEAPSQKATDIYNVLEKYGSSKIENSFIQYADTKGGYLNWPKQDVAPGYDPRKEIWYKQALENSSTVAMSEPYYDSATKLSIIGFSKATLDAQANIKGVLSVYKSINRLAEDMKRIEIGQKGFVFSYTQDGKVVTHPNRNYFFKKINQLREDGKAYFSAPKSMLEQESGTKIMDVAGKKSVVIWQTSSKTGFKLAVVLDYASLYAPKEAMLNQSLINFVVAIALATLIAWLIGRSINRPLSMLRREALAIASGDLRTQHRPKRFIRDELTDLSANFDAMRARLRQTILAMTASATTVRDASEELSNNATHVQKASRHIGQTMEEIAAAGETQTKQAERSSHAVYGVKERSTAMQQVASTTLSEVASVASAATRGSDVTKQTISDLLSHSDSLEKEIENTSDFLGKRSDEIGKILGTLQAISSQTNLLALNAAIEAARVGEQGRGFAVVASEVRKLAEESDESAKQIKQLLDNIQQETHTAMSAMHHVMSDLKLSLESVKTTGDDFERIAGSVHHVSNRTEVLTGDIEALTLATEEVSDAMGTILALTEENAAGLETSAASIQETNATLESVTTAAAHLAHIAGDLHALTLEFQLDETVSDEHSVEEQEDVLSSEPDTSHSADDAYAEVASTELTEHDIETNDPEVETGHEEDPTPESSPSPTNP</sequence>
<dbReference type="PANTHER" id="PTHR32089">
    <property type="entry name" value="METHYL-ACCEPTING CHEMOTAXIS PROTEIN MCPB"/>
    <property type="match status" value="1"/>
</dbReference>
<evidence type="ECO:0000256" key="1">
    <source>
        <dbReference type="ARBA" id="ARBA00004651"/>
    </source>
</evidence>
<dbReference type="Gene3D" id="3.30.450.20">
    <property type="entry name" value="PAS domain"/>
    <property type="match status" value="2"/>
</dbReference>
<dbReference type="Pfam" id="PF00015">
    <property type="entry name" value="MCPsignal"/>
    <property type="match status" value="1"/>
</dbReference>
<dbReference type="Gene3D" id="1.10.287.950">
    <property type="entry name" value="Methyl-accepting chemotaxis protein"/>
    <property type="match status" value="1"/>
</dbReference>